<dbReference type="GO" id="GO:0008784">
    <property type="term" value="F:alanine racemase activity"/>
    <property type="evidence" value="ECO:0007669"/>
    <property type="project" value="InterPro"/>
</dbReference>
<dbReference type="NCBIfam" id="NF000791">
    <property type="entry name" value="PRK00053.2-2"/>
    <property type="match status" value="1"/>
</dbReference>
<keyword evidence="3" id="KW-0413">Isomerase</keyword>
<protein>
    <submittedName>
        <fullName evidence="7">Alanine racemase</fullName>
    </submittedName>
</protein>
<evidence type="ECO:0000259" key="6">
    <source>
        <dbReference type="SMART" id="SM01005"/>
    </source>
</evidence>
<dbReference type="EMBL" id="NXLV01000005">
    <property type="protein sequence ID" value="RDU70893.1"/>
    <property type="molecule type" value="Genomic_DNA"/>
</dbReference>
<dbReference type="InterPro" id="IPR020622">
    <property type="entry name" value="Ala_racemase_pyridoxalP-BS"/>
</dbReference>
<dbReference type="InterPro" id="IPR029066">
    <property type="entry name" value="PLP-binding_barrel"/>
</dbReference>
<dbReference type="InterPro" id="IPR000821">
    <property type="entry name" value="Ala_racemase"/>
</dbReference>
<evidence type="ECO:0000256" key="4">
    <source>
        <dbReference type="PIRSR" id="PIRSR600821-50"/>
    </source>
</evidence>
<dbReference type="SMART" id="SM01005">
    <property type="entry name" value="Ala_racemase_C"/>
    <property type="match status" value="1"/>
</dbReference>
<dbReference type="SUPFAM" id="SSF50621">
    <property type="entry name" value="Alanine racemase C-terminal domain-like"/>
    <property type="match status" value="1"/>
</dbReference>
<organism evidence="7 8">
    <name type="scientific">Helicobacter brantae</name>
    <dbReference type="NCBI Taxonomy" id="375927"/>
    <lineage>
        <taxon>Bacteria</taxon>
        <taxon>Pseudomonadati</taxon>
        <taxon>Campylobacterota</taxon>
        <taxon>Epsilonproteobacteria</taxon>
        <taxon>Campylobacterales</taxon>
        <taxon>Helicobacteraceae</taxon>
        <taxon>Helicobacter</taxon>
    </lineage>
</organism>
<dbReference type="Gene3D" id="2.40.37.10">
    <property type="entry name" value="Lyase, Ornithine Decarboxylase, Chain A, domain 1"/>
    <property type="match status" value="1"/>
</dbReference>
<dbReference type="GO" id="GO:0030170">
    <property type="term" value="F:pyridoxal phosphate binding"/>
    <property type="evidence" value="ECO:0007669"/>
    <property type="project" value="TreeGrafter"/>
</dbReference>
<keyword evidence="2 4" id="KW-0663">Pyridoxal phosphate</keyword>
<evidence type="ECO:0000313" key="7">
    <source>
        <dbReference type="EMBL" id="RDU70893.1"/>
    </source>
</evidence>
<keyword evidence="8" id="KW-1185">Reference proteome</keyword>
<dbReference type="InterPro" id="IPR009006">
    <property type="entry name" value="Ala_racemase/Decarboxylase_C"/>
</dbReference>
<dbReference type="InterPro" id="IPR001608">
    <property type="entry name" value="Ala_racemase_N"/>
</dbReference>
<evidence type="ECO:0000256" key="1">
    <source>
        <dbReference type="ARBA" id="ARBA00001933"/>
    </source>
</evidence>
<evidence type="ECO:0000256" key="3">
    <source>
        <dbReference type="ARBA" id="ARBA00023235"/>
    </source>
</evidence>
<feature type="domain" description="Alanine racemase C-terminal" evidence="6">
    <location>
        <begin position="225"/>
        <end position="339"/>
    </location>
</feature>
<dbReference type="SUPFAM" id="SSF51419">
    <property type="entry name" value="PLP-binding barrel"/>
    <property type="match status" value="1"/>
</dbReference>
<evidence type="ECO:0000256" key="5">
    <source>
        <dbReference type="PIRSR" id="PIRSR600821-52"/>
    </source>
</evidence>
<dbReference type="OrthoDB" id="9813814at2"/>
<comment type="cofactor">
    <cofactor evidence="1 4">
        <name>pyridoxal 5'-phosphate</name>
        <dbReference type="ChEBI" id="CHEBI:597326"/>
    </cofactor>
</comment>
<dbReference type="Proteomes" id="UP000257045">
    <property type="component" value="Unassembled WGS sequence"/>
</dbReference>
<dbReference type="InterPro" id="IPR011079">
    <property type="entry name" value="Ala_racemase_C"/>
</dbReference>
<accession>A0A3D8J0K3</accession>
<comment type="caution">
    <text evidence="7">The sequence shown here is derived from an EMBL/GenBank/DDBJ whole genome shotgun (WGS) entry which is preliminary data.</text>
</comment>
<gene>
    <name evidence="7" type="ORF">CQA58_03710</name>
</gene>
<dbReference type="Pfam" id="PF00842">
    <property type="entry name" value="Ala_racemase_C"/>
    <property type="match status" value="1"/>
</dbReference>
<dbReference type="GO" id="GO:0005829">
    <property type="term" value="C:cytosol"/>
    <property type="evidence" value="ECO:0007669"/>
    <property type="project" value="TreeGrafter"/>
</dbReference>
<feature type="binding site" evidence="5">
    <location>
        <position position="294"/>
    </location>
    <ligand>
        <name>substrate</name>
    </ligand>
</feature>
<reference evidence="7 8" key="1">
    <citation type="submission" date="2018-04" db="EMBL/GenBank/DDBJ databases">
        <title>Novel Campyloabacter and Helicobacter Species and Strains.</title>
        <authorList>
            <person name="Mannion A.J."/>
            <person name="Shen Z."/>
            <person name="Fox J.G."/>
        </authorList>
    </citation>
    <scope>NUCLEOTIDE SEQUENCE [LARGE SCALE GENOMIC DNA]</scope>
    <source>
        <strain evidence="7 8">MIT 04-9366</strain>
    </source>
</reference>
<dbReference type="PANTHER" id="PTHR30511">
    <property type="entry name" value="ALANINE RACEMASE"/>
    <property type="match status" value="1"/>
</dbReference>
<evidence type="ECO:0000256" key="2">
    <source>
        <dbReference type="ARBA" id="ARBA00022898"/>
    </source>
</evidence>
<feature type="modified residue" description="N6-(pyridoxal phosphate)lysine" evidence="4">
    <location>
        <position position="33"/>
    </location>
</feature>
<proteinExistence type="predicted"/>
<sequence length="339" mass="37741">MAELLINSQNFKYNLNLITQHLDCQDNLALVLKDNAYGHGLREIAGLARESGIESVFVKNEAEALQIKNHFKHITAFYGEISPQSPSNIYQCIQSLQTLQEISPLRPFELEVNCGMNRNGIPIHSLSNAFEIIAKRGLKLIGVFTHNGFGDEGGEGFLLQEGNAKKIKDEVISLCTHHNLPFPRFHSLNTSGVLRGNGVREIVRVGIGAYGYACDSLNLPSLKPIASLWADKICSHSLKKGEKIGYGGIYEMPYDGIVSSYDLGYGDGLFRIDEKTQGKLLCSSGEQILPRMSMDCFSALSDKEKICVFSDAREWAKFFDTIPYEILTKLSPFIKRKVI</sequence>
<name>A0A3D8J0K3_9HELI</name>
<dbReference type="AlphaFoldDB" id="A0A3D8J0K3"/>
<dbReference type="PROSITE" id="PS00395">
    <property type="entry name" value="ALANINE_RACEMASE"/>
    <property type="match status" value="1"/>
</dbReference>
<dbReference type="Gene3D" id="3.20.20.10">
    <property type="entry name" value="Alanine racemase"/>
    <property type="match status" value="1"/>
</dbReference>
<dbReference type="GO" id="GO:0030632">
    <property type="term" value="P:D-alanine biosynthetic process"/>
    <property type="evidence" value="ECO:0007669"/>
    <property type="project" value="TreeGrafter"/>
</dbReference>
<dbReference type="PRINTS" id="PR00992">
    <property type="entry name" value="ALARACEMASE"/>
</dbReference>
<evidence type="ECO:0000313" key="8">
    <source>
        <dbReference type="Proteomes" id="UP000257045"/>
    </source>
</evidence>
<dbReference type="RefSeq" id="WP_115569382.1">
    <property type="nucleotide sequence ID" value="NZ_NXLV01000005.1"/>
</dbReference>
<dbReference type="PANTHER" id="PTHR30511:SF0">
    <property type="entry name" value="ALANINE RACEMASE, CATABOLIC-RELATED"/>
    <property type="match status" value="1"/>
</dbReference>
<feature type="binding site" evidence="5">
    <location>
        <position position="118"/>
    </location>
    <ligand>
        <name>substrate</name>
    </ligand>
</feature>
<dbReference type="Pfam" id="PF01168">
    <property type="entry name" value="Ala_racemase_N"/>
    <property type="match status" value="1"/>
</dbReference>